<proteinExistence type="predicted"/>
<reference evidence="2" key="2">
    <citation type="submission" date="2025-08" db="UniProtKB">
        <authorList>
            <consortium name="RefSeq"/>
        </authorList>
    </citation>
    <scope>IDENTIFICATION</scope>
</reference>
<dbReference type="RefSeq" id="XP_065647439.1">
    <property type="nucleotide sequence ID" value="XM_065791367.1"/>
</dbReference>
<name>A0ABM4BEQ0_HYDVU</name>
<sequence length="214" mass="25044">MLNYELENGNWIKEDFWEELFENDDSDENDQELKDSPENKIEPEINELLTEEINPIPNDIKFSKLSNEIDAEIDATGIDDADNYEFGDHSIVDQLEFELGSRKVPRFACTNQKFNISIRNTVRSCKRLKTICHCFVHLLKNSLDNSNCPNLSTKKNRLRNEILTRWSSSFLMLICFYKAHRKHCFETIKCPVTQAEIEFYLSLMLPANRVTLLN</sequence>
<protein>
    <submittedName>
        <fullName evidence="2">Uncharacterized protein LOC136077033</fullName>
    </submittedName>
</protein>
<reference evidence="1" key="1">
    <citation type="submission" date="2025-05" db="UniProtKB">
        <authorList>
            <consortium name="RefSeq"/>
        </authorList>
    </citation>
    <scope>NUCLEOTIDE SEQUENCE [LARGE SCALE GENOMIC DNA]</scope>
</reference>
<accession>A0ABM4BEQ0</accession>
<evidence type="ECO:0000313" key="2">
    <source>
        <dbReference type="RefSeq" id="XP_065647439.1"/>
    </source>
</evidence>
<evidence type="ECO:0000313" key="1">
    <source>
        <dbReference type="Proteomes" id="UP001652625"/>
    </source>
</evidence>
<organism evidence="1 2">
    <name type="scientific">Hydra vulgaris</name>
    <name type="common">Hydra</name>
    <name type="synonym">Hydra attenuata</name>
    <dbReference type="NCBI Taxonomy" id="6087"/>
    <lineage>
        <taxon>Eukaryota</taxon>
        <taxon>Metazoa</taxon>
        <taxon>Cnidaria</taxon>
        <taxon>Hydrozoa</taxon>
        <taxon>Hydroidolina</taxon>
        <taxon>Anthoathecata</taxon>
        <taxon>Aplanulata</taxon>
        <taxon>Hydridae</taxon>
        <taxon>Hydra</taxon>
    </lineage>
</organism>
<dbReference type="Proteomes" id="UP001652625">
    <property type="component" value="Chromosome 02"/>
</dbReference>
<gene>
    <name evidence="2" type="primary">LOC136077033</name>
</gene>
<keyword evidence="1" id="KW-1185">Reference proteome</keyword>
<dbReference type="GeneID" id="136077033"/>